<protein>
    <recommendedName>
        <fullName evidence="3">Sulfotransferase</fullName>
        <ecNumber evidence="3">2.8.2.-</ecNumber>
    </recommendedName>
</protein>
<gene>
    <name evidence="5" type="ORF">Taro_034384</name>
</gene>
<dbReference type="InterPro" id="IPR000863">
    <property type="entry name" value="Sulfotransferase_dom"/>
</dbReference>
<dbReference type="SUPFAM" id="SSF52540">
    <property type="entry name" value="P-loop containing nucleoside triphosphate hydrolases"/>
    <property type="match status" value="1"/>
</dbReference>
<dbReference type="OrthoDB" id="692105at2759"/>
<sequence length="286" mass="32496">MDPLALIPLKTQQEDAEDERSYQVHSDLVSTLPEDSRWAPVRKFHGFWFRDGWLPSILATREHFLARPGDVFIAAVPKSGTTWLKSIVFSVVHRGRHPPHHEDHPVRHANPHDLVHLHDQLYRWRKNPDLTGLKGSYGIRPIPLDEALDMFCSGITNSGPFWRHVLEYGNEHVAHPDRVFFLKYEAMKEDPVGSLQKLAAFLGCPFTADEESQGVPAGISELCSFSNLRNLGVNKDGVLEKGRHVEKKLFFRKGKVGDWTNHLTPEMAEKLDRITKEKLSGSGLSF</sequence>
<comment type="similarity">
    <text evidence="1 3">Belongs to the sulfotransferase 1 family.</text>
</comment>
<evidence type="ECO:0000256" key="1">
    <source>
        <dbReference type="ARBA" id="ARBA00005771"/>
    </source>
</evidence>
<proteinExistence type="inferred from homology"/>
<feature type="domain" description="Sulfotransferase" evidence="4">
    <location>
        <begin position="69"/>
        <end position="113"/>
    </location>
</feature>
<dbReference type="PANTHER" id="PTHR11783">
    <property type="entry name" value="SULFOTRANSFERASE SULT"/>
    <property type="match status" value="1"/>
</dbReference>
<dbReference type="Pfam" id="PF00685">
    <property type="entry name" value="Sulfotransfer_1"/>
    <property type="match status" value="2"/>
</dbReference>
<dbReference type="InterPro" id="IPR027417">
    <property type="entry name" value="P-loop_NTPase"/>
</dbReference>
<reference evidence="5" key="1">
    <citation type="submission" date="2017-07" db="EMBL/GenBank/DDBJ databases">
        <title>Taro Niue Genome Assembly and Annotation.</title>
        <authorList>
            <person name="Atibalentja N."/>
            <person name="Keating K."/>
            <person name="Fields C.J."/>
        </authorList>
    </citation>
    <scope>NUCLEOTIDE SEQUENCE</scope>
    <source>
        <strain evidence="5">Niue_2</strain>
        <tissue evidence="5">Leaf</tissue>
    </source>
</reference>
<accession>A0A843W2T7</accession>
<evidence type="ECO:0000256" key="2">
    <source>
        <dbReference type="ARBA" id="ARBA00022679"/>
    </source>
</evidence>
<dbReference type="GO" id="GO:0008146">
    <property type="term" value="F:sulfotransferase activity"/>
    <property type="evidence" value="ECO:0007669"/>
    <property type="project" value="InterPro"/>
</dbReference>
<feature type="domain" description="Sulfotransferase" evidence="4">
    <location>
        <begin position="144"/>
        <end position="283"/>
    </location>
</feature>
<evidence type="ECO:0000313" key="6">
    <source>
        <dbReference type="Proteomes" id="UP000652761"/>
    </source>
</evidence>
<dbReference type="Gene3D" id="3.40.50.300">
    <property type="entry name" value="P-loop containing nucleotide triphosphate hydrolases"/>
    <property type="match status" value="2"/>
</dbReference>
<dbReference type="EMBL" id="NMUH01002711">
    <property type="protein sequence ID" value="MQM01637.1"/>
    <property type="molecule type" value="Genomic_DNA"/>
</dbReference>
<dbReference type="Proteomes" id="UP000652761">
    <property type="component" value="Unassembled WGS sequence"/>
</dbReference>
<evidence type="ECO:0000256" key="3">
    <source>
        <dbReference type="RuleBase" id="RU361155"/>
    </source>
</evidence>
<dbReference type="EC" id="2.8.2.-" evidence="3"/>
<keyword evidence="2 3" id="KW-0808">Transferase</keyword>
<keyword evidence="6" id="KW-1185">Reference proteome</keyword>
<comment type="caution">
    <text evidence="5">The sequence shown here is derived from an EMBL/GenBank/DDBJ whole genome shotgun (WGS) entry which is preliminary data.</text>
</comment>
<organism evidence="5 6">
    <name type="scientific">Colocasia esculenta</name>
    <name type="common">Wild taro</name>
    <name type="synonym">Arum esculentum</name>
    <dbReference type="NCBI Taxonomy" id="4460"/>
    <lineage>
        <taxon>Eukaryota</taxon>
        <taxon>Viridiplantae</taxon>
        <taxon>Streptophyta</taxon>
        <taxon>Embryophyta</taxon>
        <taxon>Tracheophyta</taxon>
        <taxon>Spermatophyta</taxon>
        <taxon>Magnoliopsida</taxon>
        <taxon>Liliopsida</taxon>
        <taxon>Araceae</taxon>
        <taxon>Aroideae</taxon>
        <taxon>Colocasieae</taxon>
        <taxon>Colocasia</taxon>
    </lineage>
</organism>
<dbReference type="AlphaFoldDB" id="A0A843W2T7"/>
<evidence type="ECO:0000313" key="5">
    <source>
        <dbReference type="EMBL" id="MQM01637.1"/>
    </source>
</evidence>
<evidence type="ECO:0000259" key="4">
    <source>
        <dbReference type="Pfam" id="PF00685"/>
    </source>
</evidence>
<name>A0A843W2T7_COLES</name>